<dbReference type="GO" id="GO:0003676">
    <property type="term" value="F:nucleic acid binding"/>
    <property type="evidence" value="ECO:0007669"/>
    <property type="project" value="InterPro"/>
</dbReference>
<evidence type="ECO:0000313" key="6">
    <source>
        <dbReference type="Proteomes" id="UP001165740"/>
    </source>
</evidence>
<keyword evidence="2" id="KW-0175">Coiled coil</keyword>
<dbReference type="PROSITE" id="PS50994">
    <property type="entry name" value="INTEGRASE"/>
    <property type="match status" value="1"/>
</dbReference>
<dbReference type="Pfam" id="PF17921">
    <property type="entry name" value="Integrase_H2C2"/>
    <property type="match status" value="1"/>
</dbReference>
<dbReference type="InterPro" id="IPR000477">
    <property type="entry name" value="RT_dom"/>
</dbReference>
<feature type="domain" description="Integrase catalytic" evidence="5">
    <location>
        <begin position="661"/>
        <end position="819"/>
    </location>
</feature>
<dbReference type="GO" id="GO:0015074">
    <property type="term" value="P:DNA integration"/>
    <property type="evidence" value="ECO:0007669"/>
    <property type="project" value="InterPro"/>
</dbReference>
<dbReference type="InterPro" id="IPR041577">
    <property type="entry name" value="RT_RNaseH_2"/>
</dbReference>
<dbReference type="InterPro" id="IPR050951">
    <property type="entry name" value="Retrovirus_Pol_polyprotein"/>
</dbReference>
<dbReference type="InterPro" id="IPR041588">
    <property type="entry name" value="Integrase_H2C2"/>
</dbReference>
<dbReference type="InterPro" id="IPR043128">
    <property type="entry name" value="Rev_trsase/Diguanyl_cyclase"/>
</dbReference>
<dbReference type="OrthoDB" id="10066679at2759"/>
<dbReference type="SMART" id="SM00343">
    <property type="entry name" value="ZnF_C2HC"/>
    <property type="match status" value="1"/>
</dbReference>
<dbReference type="InterPro" id="IPR036397">
    <property type="entry name" value="RNaseH_sf"/>
</dbReference>
<feature type="domain" description="Reverse transcriptase" evidence="4">
    <location>
        <begin position="1078"/>
        <end position="1255"/>
    </location>
</feature>
<gene>
    <name evidence="7" type="primary">LOC129922391</name>
</gene>
<dbReference type="Pfam" id="PF00098">
    <property type="entry name" value="zf-CCHC"/>
    <property type="match status" value="1"/>
</dbReference>
<dbReference type="InterPro" id="IPR001584">
    <property type="entry name" value="Integrase_cat-core"/>
</dbReference>
<dbReference type="SUPFAM" id="SSF53098">
    <property type="entry name" value="Ribonuclease H-like"/>
    <property type="match status" value="1"/>
</dbReference>
<dbReference type="CDD" id="cd01647">
    <property type="entry name" value="RT_LTR"/>
    <property type="match status" value="1"/>
</dbReference>
<sequence length="1333" mass="154343">METRFSINSQFIADGQALGFTGADLQNYVKEQKEEYVKAEQARLDREERLKKEQRAEEERIKKEEHERWKEREVVEAKKRQEELELARLQEKIVEKELQKESKSENKEGEPKIQDKHRHIIDKLDKSFQNMKEDEDLIGFLTLFEAVATRCCIDKKSWAMLLSYKLTSKLKNFMLQDDLFKKENYDEVKVMLMRQADINGETCRKKFHQIRPKENDFRGYVADLKRALDNWMKMAEVKETIEGMKNMIVTDRLLESVSGEVYRQLILNKSDNVEDMLQVIESFKTASSTKSLCNEENVYVMGAAEATSQNYASDRKVITCFRCGKVGHRSTECYVGGAGVKPKQVTYNKDGPRHVSGTRNVSYGTYRRQFDTRERRMDGGNWRGAYNDVNHGGGNNRRNYSGVDYTKEKNTDKSKKVQNTGSSVIGVRSSLIECKDKIPGSYKLKLIDGTIKEYPLACVDINSDYITGKYIVACFENPVADLIIGNVQDEQHNEHIGAAVTRAMKQKENEADIMKHSEVIQDCYKLFGSCEDFLREQVSDPTLQELWNRQKEKSVDNKTNGSVRFKVFDRLLYRVFKGQLGQEEKQLVVPVSKREVILKTAHESIFAGHLSVRKTKSRIYQYFFWQGVDKDVKDFIRSCDICQRCRIPRRCDRVELGNMNIVTTPFYKVAIDIVGPLEVTENKNRFILTLVDIATRWPEAIPLRNITTETVIEALNTIFSRIGIPHEVLSDNGSQFTADLYKEVCNFYNIKIVHSTIFHPSSNGMNERFNSSLKSFLRKVTQESPKDWDRKVSAALFAYREVPNETTGISPFQMVYGRQMRGPLAILKQVFVNKEEEDEYRNVYSYLMDLKERLFHVTSIANRNSEVKKQKYKIQYDRYSTLRKIDEGDCVLILKPQRENKLSVYWQGPFKVIRKVSRFNFLVKKGDKLKLYHINRLMKYHSRSKDDTSETVINIEHENSILSANMVSVVDDEEEFDEDLTNEDILPSIPTLEINNKKQTNEDILSSLKVNPDLNCNQRCEIMKVLDEFKDIISDIPGKADVEEFRIKLLDTKPIALKPYTVPINMKEKLKEEIDSMLKLGIIGPTDSSYAAPVVVIKKRDGTLRPCIDYRKLNSVTQIPAELIPDQEELFNKLYRAKYFTLVDLTKGYWQIPISEECKEYTAFRVLGEHYMFHYLPFGLSGAPNHFNRVLKSILRDIENVLFYFDDICIFSESWETHVRDVQNVFGVLKSHGFTLKPSKLEVGFTNIKFLGHNVGRGEVKPDSRNVQKILEFKPPSTKKETDASDKGISGILSQMRDGVLHPVKFVSRKLLPREQKYSILEREGLAIDDDKV</sequence>
<organism evidence="6 7">
    <name type="scientific">Biomphalaria glabrata</name>
    <name type="common">Bloodfluke planorb</name>
    <name type="synonym">Freshwater snail</name>
    <dbReference type="NCBI Taxonomy" id="6526"/>
    <lineage>
        <taxon>Eukaryota</taxon>
        <taxon>Metazoa</taxon>
        <taxon>Spiralia</taxon>
        <taxon>Lophotrochozoa</taxon>
        <taxon>Mollusca</taxon>
        <taxon>Gastropoda</taxon>
        <taxon>Heterobranchia</taxon>
        <taxon>Euthyneura</taxon>
        <taxon>Panpulmonata</taxon>
        <taxon>Hygrophila</taxon>
        <taxon>Lymnaeoidea</taxon>
        <taxon>Planorbidae</taxon>
        <taxon>Biomphalaria</taxon>
    </lineage>
</organism>
<evidence type="ECO:0000313" key="7">
    <source>
        <dbReference type="RefSeq" id="XP_055864273.1"/>
    </source>
</evidence>
<proteinExistence type="predicted"/>
<keyword evidence="1" id="KW-0863">Zinc-finger</keyword>
<dbReference type="Gene3D" id="3.30.420.10">
    <property type="entry name" value="Ribonuclease H-like superfamily/Ribonuclease H"/>
    <property type="match status" value="1"/>
</dbReference>
<dbReference type="Gene3D" id="3.10.10.10">
    <property type="entry name" value="HIV Type 1 Reverse Transcriptase, subunit A, domain 1"/>
    <property type="match status" value="1"/>
</dbReference>
<feature type="coiled-coil region" evidence="2">
    <location>
        <begin position="29"/>
        <end position="106"/>
    </location>
</feature>
<dbReference type="FunFam" id="1.10.340.70:FF:000001">
    <property type="entry name" value="Retrovirus-related Pol polyprotein from transposon gypsy-like Protein"/>
    <property type="match status" value="1"/>
</dbReference>
<evidence type="ECO:0000259" key="5">
    <source>
        <dbReference type="PROSITE" id="PS50994"/>
    </source>
</evidence>
<dbReference type="Pfam" id="PF00078">
    <property type="entry name" value="RVT_1"/>
    <property type="match status" value="1"/>
</dbReference>
<feature type="domain" description="CCHC-type" evidence="3">
    <location>
        <begin position="320"/>
        <end position="333"/>
    </location>
</feature>
<evidence type="ECO:0000259" key="4">
    <source>
        <dbReference type="PROSITE" id="PS50878"/>
    </source>
</evidence>
<dbReference type="SUPFAM" id="SSF47353">
    <property type="entry name" value="Retrovirus capsid dimerization domain-like"/>
    <property type="match status" value="1"/>
</dbReference>
<name>A0A9W2YNJ5_BIOGL</name>
<dbReference type="GO" id="GO:0008270">
    <property type="term" value="F:zinc ion binding"/>
    <property type="evidence" value="ECO:0007669"/>
    <property type="project" value="UniProtKB-KW"/>
</dbReference>
<dbReference type="PROSITE" id="PS50158">
    <property type="entry name" value="ZF_CCHC"/>
    <property type="match status" value="1"/>
</dbReference>
<dbReference type="PROSITE" id="PS50878">
    <property type="entry name" value="RT_POL"/>
    <property type="match status" value="1"/>
</dbReference>
<keyword evidence="1" id="KW-0862">Zinc</keyword>
<dbReference type="InterPro" id="IPR043502">
    <property type="entry name" value="DNA/RNA_pol_sf"/>
</dbReference>
<dbReference type="FunFam" id="3.30.420.10:FF:000032">
    <property type="entry name" value="Retrovirus-related Pol polyprotein from transposon 297-like Protein"/>
    <property type="match status" value="1"/>
</dbReference>
<reference evidence="7" key="1">
    <citation type="submission" date="2025-08" db="UniProtKB">
        <authorList>
            <consortium name="RefSeq"/>
        </authorList>
    </citation>
    <scope>IDENTIFICATION</scope>
</reference>
<dbReference type="RefSeq" id="XP_055864273.1">
    <property type="nucleotide sequence ID" value="XM_056008298.1"/>
</dbReference>
<dbReference type="PANTHER" id="PTHR37984">
    <property type="entry name" value="PROTEIN CBG26694"/>
    <property type="match status" value="1"/>
</dbReference>
<dbReference type="InterPro" id="IPR001878">
    <property type="entry name" value="Znf_CCHC"/>
</dbReference>
<dbReference type="Proteomes" id="UP001165740">
    <property type="component" value="Chromosome 13"/>
</dbReference>
<dbReference type="Gene3D" id="3.30.70.270">
    <property type="match status" value="1"/>
</dbReference>
<dbReference type="PANTHER" id="PTHR37984:SF15">
    <property type="entry name" value="INTEGRASE CATALYTIC DOMAIN-CONTAINING PROTEIN"/>
    <property type="match status" value="1"/>
</dbReference>
<keyword evidence="6" id="KW-1185">Reference proteome</keyword>
<dbReference type="Gene3D" id="1.10.340.70">
    <property type="match status" value="1"/>
</dbReference>
<evidence type="ECO:0000256" key="2">
    <source>
        <dbReference type="SAM" id="Coils"/>
    </source>
</evidence>
<dbReference type="InterPro" id="IPR012337">
    <property type="entry name" value="RNaseH-like_sf"/>
</dbReference>
<dbReference type="Pfam" id="PF17919">
    <property type="entry name" value="RT_RNaseH_2"/>
    <property type="match status" value="1"/>
</dbReference>
<evidence type="ECO:0000259" key="3">
    <source>
        <dbReference type="PROSITE" id="PS50158"/>
    </source>
</evidence>
<dbReference type="GeneID" id="129922391"/>
<accession>A0A9W2YNJ5</accession>
<protein>
    <submittedName>
        <fullName evidence="7">Uncharacterized protein LOC129922391</fullName>
    </submittedName>
</protein>
<dbReference type="SUPFAM" id="SSF56672">
    <property type="entry name" value="DNA/RNA polymerases"/>
    <property type="match status" value="1"/>
</dbReference>
<evidence type="ECO:0000256" key="1">
    <source>
        <dbReference type="PROSITE-ProRule" id="PRU00047"/>
    </source>
</evidence>
<keyword evidence="1" id="KW-0479">Metal-binding</keyword>
<dbReference type="Pfam" id="PF00665">
    <property type="entry name" value="rve"/>
    <property type="match status" value="1"/>
</dbReference>